<evidence type="ECO:0000313" key="2">
    <source>
        <dbReference type="Proteomes" id="UP000036403"/>
    </source>
</evidence>
<dbReference type="PANTHER" id="PTHR10492:SF57">
    <property type="entry name" value="ATP-DEPENDENT DNA HELICASE"/>
    <property type="match status" value="1"/>
</dbReference>
<name>A0A0J7K6Q5_LASNI</name>
<dbReference type="Proteomes" id="UP000036403">
    <property type="component" value="Unassembled WGS sequence"/>
</dbReference>
<dbReference type="PaxDb" id="67767-A0A0J7K6Q5"/>
<dbReference type="STRING" id="67767.A0A0J7K6Q5"/>
<dbReference type="PANTHER" id="PTHR10492">
    <property type="match status" value="1"/>
</dbReference>
<dbReference type="OrthoDB" id="7541108at2759"/>
<evidence type="ECO:0000313" key="1">
    <source>
        <dbReference type="EMBL" id="KMQ86042.1"/>
    </source>
</evidence>
<organism evidence="1 2">
    <name type="scientific">Lasius niger</name>
    <name type="common">Black garden ant</name>
    <dbReference type="NCBI Taxonomy" id="67767"/>
    <lineage>
        <taxon>Eukaryota</taxon>
        <taxon>Metazoa</taxon>
        <taxon>Ecdysozoa</taxon>
        <taxon>Arthropoda</taxon>
        <taxon>Hexapoda</taxon>
        <taxon>Insecta</taxon>
        <taxon>Pterygota</taxon>
        <taxon>Neoptera</taxon>
        <taxon>Endopterygota</taxon>
        <taxon>Hymenoptera</taxon>
        <taxon>Apocrita</taxon>
        <taxon>Aculeata</taxon>
        <taxon>Formicoidea</taxon>
        <taxon>Formicidae</taxon>
        <taxon>Formicinae</taxon>
        <taxon>Lasius</taxon>
        <taxon>Lasius</taxon>
    </lineage>
</organism>
<protein>
    <submittedName>
        <fullName evidence="1">Uncharacterized protein</fullName>
    </submittedName>
</protein>
<keyword evidence="2" id="KW-1185">Reference proteome</keyword>
<dbReference type="AlphaFoldDB" id="A0A0J7K6Q5"/>
<proteinExistence type="predicted"/>
<accession>A0A0J7K6Q5</accession>
<sequence>MASMGAPSNRNPLDVVNLASYCLKIHGQYHHLTSTSMRPGDGQAPRFAQLYFLDMEEAVNHRMDNEANQGSDPVLIRDLSCFMVQCNEFAKTFKMMRQVERGKEIDNRWMVPYLPYLIMKYDRHTNLEIDSSVKSVKYLYKYIHKGFDCAAIEVQARDGTRLITIDEVNSFLDARYISAPEAMWRLNGYDLFMKSHTVTRLTVHLPNCQMKETKWKPRQRGGEIIISRLYTVSIKDTERFYLRLLLHVAGAKCFEDLRTVDGVLYETFMDAAIVKNLVEADDLWAKTLEEATGSHMPAQLRQLFAYICIFGTSADVPTLWNRYKDSMIEDFVHNNIVNPENMALNHIQEF</sequence>
<comment type="caution">
    <text evidence="1">The sequence shown here is derived from an EMBL/GenBank/DDBJ whole genome shotgun (WGS) entry which is preliminary data.</text>
</comment>
<reference evidence="1 2" key="1">
    <citation type="submission" date="2015-04" db="EMBL/GenBank/DDBJ databases">
        <title>Lasius niger genome sequencing.</title>
        <authorList>
            <person name="Konorov E.A."/>
            <person name="Nikitin M.A."/>
            <person name="Kirill M.V."/>
            <person name="Chang P."/>
        </authorList>
    </citation>
    <scope>NUCLEOTIDE SEQUENCE [LARGE SCALE GENOMIC DNA]</scope>
    <source>
        <tissue evidence="1">Whole</tissue>
    </source>
</reference>
<dbReference type="EMBL" id="LBMM01012706">
    <property type="protein sequence ID" value="KMQ86042.1"/>
    <property type="molecule type" value="Genomic_DNA"/>
</dbReference>
<gene>
    <name evidence="1" type="ORF">RF55_15093</name>
</gene>